<dbReference type="GeneTree" id="ENSGT01100000263793"/>
<dbReference type="PANTHER" id="PTHR48424:SF2">
    <property type="entry name" value="DYNEIN LIGHT CHAIN"/>
    <property type="match status" value="1"/>
</dbReference>
<dbReference type="AlphaFoldDB" id="A0A8C4ZK94"/>
<proteinExistence type="predicted"/>
<sequence length="98" mass="10942">LLLSDLEYCDLTQVEVDKMLCFMRHVAAKIPANNAMPSGVELLVELLDVFLDVILLKGLGGTFNSVLLHLLRHVGIFDHCFSVRHSCPGNKTKSHIRN</sequence>
<dbReference type="Proteomes" id="UP000694546">
    <property type="component" value="Chromosome 6"/>
</dbReference>
<organism evidence="1 2">
    <name type="scientific">Gadus morhua</name>
    <name type="common">Atlantic cod</name>
    <dbReference type="NCBI Taxonomy" id="8049"/>
    <lineage>
        <taxon>Eukaryota</taxon>
        <taxon>Metazoa</taxon>
        <taxon>Chordata</taxon>
        <taxon>Craniata</taxon>
        <taxon>Vertebrata</taxon>
        <taxon>Euteleostomi</taxon>
        <taxon>Actinopterygii</taxon>
        <taxon>Neopterygii</taxon>
        <taxon>Teleostei</taxon>
        <taxon>Neoteleostei</taxon>
        <taxon>Acanthomorphata</taxon>
        <taxon>Zeiogadaria</taxon>
        <taxon>Gadariae</taxon>
        <taxon>Gadiformes</taxon>
        <taxon>Gadoidei</taxon>
        <taxon>Gadidae</taxon>
        <taxon>Gadus</taxon>
    </lineage>
</organism>
<protein>
    <recommendedName>
        <fullName evidence="3">Dynein light chain</fullName>
    </recommendedName>
</protein>
<keyword evidence="2" id="KW-1185">Reference proteome</keyword>
<evidence type="ECO:0000313" key="1">
    <source>
        <dbReference type="Ensembl" id="ENSGMOP00000015842.2"/>
    </source>
</evidence>
<accession>A0A8C4ZK94</accession>
<evidence type="ECO:0008006" key="3">
    <source>
        <dbReference type="Google" id="ProtNLM"/>
    </source>
</evidence>
<evidence type="ECO:0000313" key="2">
    <source>
        <dbReference type="Proteomes" id="UP000694546"/>
    </source>
</evidence>
<dbReference type="Ensembl" id="ENSGMOT00000016247.2">
    <property type="protein sequence ID" value="ENSGMOP00000015842.2"/>
    <property type="gene ID" value="ENSGMOG00000014803.2"/>
</dbReference>
<dbReference type="PANTHER" id="PTHR48424">
    <property type="entry name" value="DYNEIN LIGHT CHAIN-RELATED"/>
    <property type="match status" value="1"/>
</dbReference>
<name>A0A8C4ZK94_GADMO</name>
<reference evidence="1" key="1">
    <citation type="submission" date="2025-08" db="UniProtKB">
        <authorList>
            <consortium name="Ensembl"/>
        </authorList>
    </citation>
    <scope>IDENTIFICATION</scope>
</reference>
<reference evidence="1" key="2">
    <citation type="submission" date="2025-09" db="UniProtKB">
        <authorList>
            <consortium name="Ensembl"/>
        </authorList>
    </citation>
    <scope>IDENTIFICATION</scope>
</reference>
<dbReference type="OMA" id="VCCNILL"/>